<keyword evidence="2" id="KW-1185">Reference proteome</keyword>
<organism evidence="1 2">
    <name type="scientific">Symbiodinium microadriaticum</name>
    <name type="common">Dinoflagellate</name>
    <name type="synonym">Zooxanthella microadriatica</name>
    <dbReference type="NCBI Taxonomy" id="2951"/>
    <lineage>
        <taxon>Eukaryota</taxon>
        <taxon>Sar</taxon>
        <taxon>Alveolata</taxon>
        <taxon>Dinophyceae</taxon>
        <taxon>Suessiales</taxon>
        <taxon>Symbiodiniaceae</taxon>
        <taxon>Symbiodinium</taxon>
    </lineage>
</organism>
<protein>
    <submittedName>
        <fullName evidence="1">Uncharacterized protein</fullName>
    </submittedName>
</protein>
<dbReference type="AlphaFoldDB" id="A0A1Q9D001"/>
<evidence type="ECO:0000313" key="1">
    <source>
        <dbReference type="EMBL" id="OLP88484.1"/>
    </source>
</evidence>
<dbReference type="Proteomes" id="UP000186817">
    <property type="component" value="Unassembled WGS sequence"/>
</dbReference>
<reference evidence="1 2" key="1">
    <citation type="submission" date="2016-02" db="EMBL/GenBank/DDBJ databases">
        <title>Genome analysis of coral dinoflagellate symbionts highlights evolutionary adaptations to a symbiotic lifestyle.</title>
        <authorList>
            <person name="Aranda M."/>
            <person name="Li Y."/>
            <person name="Liew Y.J."/>
            <person name="Baumgarten S."/>
            <person name="Simakov O."/>
            <person name="Wilson M."/>
            <person name="Piel J."/>
            <person name="Ashoor H."/>
            <person name="Bougouffa S."/>
            <person name="Bajic V.B."/>
            <person name="Ryu T."/>
            <person name="Ravasi T."/>
            <person name="Bayer T."/>
            <person name="Micklem G."/>
            <person name="Kim H."/>
            <person name="Bhak J."/>
            <person name="Lajeunesse T.C."/>
            <person name="Voolstra C.R."/>
        </authorList>
    </citation>
    <scope>NUCLEOTIDE SEQUENCE [LARGE SCALE GENOMIC DNA]</scope>
    <source>
        <strain evidence="1 2">CCMP2467</strain>
    </source>
</reference>
<proteinExistence type="predicted"/>
<evidence type="ECO:0000313" key="2">
    <source>
        <dbReference type="Proteomes" id="UP000186817"/>
    </source>
</evidence>
<dbReference type="EMBL" id="LSRX01000812">
    <property type="protein sequence ID" value="OLP88484.1"/>
    <property type="molecule type" value="Genomic_DNA"/>
</dbReference>
<name>A0A1Q9D001_SYMMI</name>
<gene>
    <name evidence="1" type="ORF">AK812_SmicGene30167</name>
</gene>
<sequence>MDGSQASEPANVTLLRQCLNRFSFNKKIVKVKTAVSVDGPLKIGSQEYGPYHIIIHAGAVQPGKAKLRKVKSTANPANCLTKHLPGYGRPHAGLNRFSFNKKVVKVKTAVRVDGPLKIGPEGLCHRVDDWERNVVARGVKFLTANDSQYRAISENSNFTALTADEENASNFTVFSLPGVGQYGKVMVAAFDSPSWILSTKIKWDSCSDHRSLQHYDADQKKAGVQSHKNQSFSPWTNGASLFGGDTSESEWGGYTHVGQVSWLDWWRINWFAGKHLDGIGYDGMSVKHERLALRSVDDSALPFDDRVALKLAWVDQPSGTIGVQFQSVLQTPEYLPCMDNLTSWSHTCLSAGTGRLAVSQPLELCGLLPHSRWQTQPRVRDSCCAKCELSILYLS</sequence>
<comment type="caution">
    <text evidence="1">The sequence shown here is derived from an EMBL/GenBank/DDBJ whole genome shotgun (WGS) entry which is preliminary data.</text>
</comment>
<accession>A0A1Q9D001</accession>